<dbReference type="Proteomes" id="UP000634136">
    <property type="component" value="Unassembled WGS sequence"/>
</dbReference>
<comment type="caution">
    <text evidence="1">The sequence shown here is derived from an EMBL/GenBank/DDBJ whole genome shotgun (WGS) entry which is preliminary data.</text>
</comment>
<protein>
    <submittedName>
        <fullName evidence="1">Uncharacterized protein</fullName>
    </submittedName>
</protein>
<proteinExistence type="predicted"/>
<organism evidence="1 2">
    <name type="scientific">Senna tora</name>
    <dbReference type="NCBI Taxonomy" id="362788"/>
    <lineage>
        <taxon>Eukaryota</taxon>
        <taxon>Viridiplantae</taxon>
        <taxon>Streptophyta</taxon>
        <taxon>Embryophyta</taxon>
        <taxon>Tracheophyta</taxon>
        <taxon>Spermatophyta</taxon>
        <taxon>Magnoliopsida</taxon>
        <taxon>eudicotyledons</taxon>
        <taxon>Gunneridae</taxon>
        <taxon>Pentapetalae</taxon>
        <taxon>rosids</taxon>
        <taxon>fabids</taxon>
        <taxon>Fabales</taxon>
        <taxon>Fabaceae</taxon>
        <taxon>Caesalpinioideae</taxon>
        <taxon>Cassia clade</taxon>
        <taxon>Senna</taxon>
    </lineage>
</organism>
<sequence length="30" mass="3421">MAGVGIIRQYNLARIPRQLMMELALAHPKE</sequence>
<gene>
    <name evidence="1" type="ORF">G2W53_036640</name>
</gene>
<reference evidence="1" key="1">
    <citation type="submission" date="2020-09" db="EMBL/GenBank/DDBJ databases">
        <title>Genome-Enabled Discovery of Anthraquinone Biosynthesis in Senna tora.</title>
        <authorList>
            <person name="Kang S.-H."/>
            <person name="Pandey R.P."/>
            <person name="Lee C.-M."/>
            <person name="Sim J.-S."/>
            <person name="Jeong J.-T."/>
            <person name="Choi B.-S."/>
            <person name="Jung M."/>
            <person name="Ginzburg D."/>
            <person name="Zhao K."/>
            <person name="Won S.Y."/>
            <person name="Oh T.-J."/>
            <person name="Yu Y."/>
            <person name="Kim N.-H."/>
            <person name="Lee O.R."/>
            <person name="Lee T.-H."/>
            <person name="Bashyal P."/>
            <person name="Kim T.-S."/>
            <person name="Lee W.-H."/>
            <person name="Kawkins C."/>
            <person name="Kim C.-K."/>
            <person name="Kim J.S."/>
            <person name="Ahn B.O."/>
            <person name="Rhee S.Y."/>
            <person name="Sohng J.K."/>
        </authorList>
    </citation>
    <scope>NUCLEOTIDE SEQUENCE</scope>
    <source>
        <tissue evidence="1">Leaf</tissue>
    </source>
</reference>
<evidence type="ECO:0000313" key="2">
    <source>
        <dbReference type="Proteomes" id="UP000634136"/>
    </source>
</evidence>
<keyword evidence="2" id="KW-1185">Reference proteome</keyword>
<evidence type="ECO:0000313" key="1">
    <source>
        <dbReference type="EMBL" id="KAF7809897.1"/>
    </source>
</evidence>
<dbReference type="EMBL" id="JAAIUW010000011">
    <property type="protein sequence ID" value="KAF7809897.1"/>
    <property type="molecule type" value="Genomic_DNA"/>
</dbReference>
<dbReference type="AlphaFoldDB" id="A0A834SXT3"/>
<name>A0A834SXT3_9FABA</name>
<accession>A0A834SXT3</accession>